<keyword evidence="3" id="KW-0418">Kinase</keyword>
<dbReference type="PROSITE" id="PS00108">
    <property type="entry name" value="PROTEIN_KINASE_ST"/>
    <property type="match status" value="1"/>
</dbReference>
<protein>
    <recommendedName>
        <fullName evidence="5">Protein kinase domain-containing protein</fullName>
    </recommendedName>
</protein>
<evidence type="ECO:0000256" key="3">
    <source>
        <dbReference type="ARBA" id="ARBA00022777"/>
    </source>
</evidence>
<dbReference type="SMART" id="SM00220">
    <property type="entry name" value="S_TKc"/>
    <property type="match status" value="1"/>
</dbReference>
<evidence type="ECO:0000256" key="4">
    <source>
        <dbReference type="ARBA" id="ARBA00022840"/>
    </source>
</evidence>
<keyword evidence="1" id="KW-0808">Transferase</keyword>
<dbReference type="PANTHER" id="PTHR44329">
    <property type="entry name" value="SERINE/THREONINE-PROTEIN KINASE TNNI3K-RELATED"/>
    <property type="match status" value="1"/>
</dbReference>
<dbReference type="Gene3D" id="1.10.510.10">
    <property type="entry name" value="Transferase(Phosphotransferase) domain 1"/>
    <property type="match status" value="1"/>
</dbReference>
<evidence type="ECO:0000259" key="5">
    <source>
        <dbReference type="PROSITE" id="PS50011"/>
    </source>
</evidence>
<dbReference type="InterPro" id="IPR011009">
    <property type="entry name" value="Kinase-like_dom_sf"/>
</dbReference>
<comment type="caution">
    <text evidence="6">The sequence shown here is derived from an EMBL/GenBank/DDBJ whole genome shotgun (WGS) entry which is preliminary data.</text>
</comment>
<name>A0AAN5C6N1_9BILA</name>
<proteinExistence type="predicted"/>
<dbReference type="InterPro" id="IPR051681">
    <property type="entry name" value="Ser/Thr_Kinases-Pseudokinases"/>
</dbReference>
<dbReference type="InterPro" id="IPR008271">
    <property type="entry name" value="Ser/Thr_kinase_AS"/>
</dbReference>
<dbReference type="AlphaFoldDB" id="A0AAN5C6N1"/>
<dbReference type="GO" id="GO:0004674">
    <property type="term" value="F:protein serine/threonine kinase activity"/>
    <property type="evidence" value="ECO:0007669"/>
    <property type="project" value="TreeGrafter"/>
</dbReference>
<keyword evidence="4" id="KW-0067">ATP-binding</keyword>
<accession>A0AAN5C6N1</accession>
<sequence length="195" mass="22176">GDFGRREELDWNEAKEINRGGQGIVYRVPSGSGESFAVKTRVSLEEIDRLIKLKHRNIVKFLFVTTHNDQPAMAMEYADRNLRQHLNRSELGNPAFIDIICGTADGLAYIHEEGLVHRDIKSENILIQIQSTGKCVAKISDFGIAREIPTCWVRHQIIGSYQYMAPELLVPRAINGYDAEDERKRVAELEPRIDT</sequence>
<dbReference type="GO" id="GO:0005524">
    <property type="term" value="F:ATP binding"/>
    <property type="evidence" value="ECO:0007669"/>
    <property type="project" value="UniProtKB-KW"/>
</dbReference>
<dbReference type="PANTHER" id="PTHR44329:SF288">
    <property type="entry name" value="MITOGEN-ACTIVATED PROTEIN KINASE KINASE KINASE 20"/>
    <property type="match status" value="1"/>
</dbReference>
<dbReference type="SUPFAM" id="SSF56112">
    <property type="entry name" value="Protein kinase-like (PK-like)"/>
    <property type="match status" value="1"/>
</dbReference>
<feature type="non-terminal residue" evidence="6">
    <location>
        <position position="1"/>
    </location>
</feature>
<reference evidence="7" key="1">
    <citation type="submission" date="2022-10" db="EMBL/GenBank/DDBJ databases">
        <title>Genome assembly of Pristionchus species.</title>
        <authorList>
            <person name="Yoshida K."/>
            <person name="Sommer R.J."/>
        </authorList>
    </citation>
    <scope>NUCLEOTIDE SEQUENCE [LARGE SCALE GENOMIC DNA]</scope>
    <source>
        <strain evidence="7">RS5460</strain>
    </source>
</reference>
<dbReference type="Pfam" id="PF00069">
    <property type="entry name" value="Pkinase"/>
    <property type="match status" value="1"/>
</dbReference>
<gene>
    <name evidence="6" type="ORF">PMAYCL1PPCAC_09633</name>
</gene>
<evidence type="ECO:0000313" key="6">
    <source>
        <dbReference type="EMBL" id="GMR39438.1"/>
    </source>
</evidence>
<keyword evidence="7" id="KW-1185">Reference proteome</keyword>
<dbReference type="InterPro" id="IPR000719">
    <property type="entry name" value="Prot_kinase_dom"/>
</dbReference>
<evidence type="ECO:0000256" key="1">
    <source>
        <dbReference type="ARBA" id="ARBA00022679"/>
    </source>
</evidence>
<keyword evidence="2" id="KW-0547">Nucleotide-binding</keyword>
<dbReference type="EMBL" id="BTRK01000002">
    <property type="protein sequence ID" value="GMR39438.1"/>
    <property type="molecule type" value="Genomic_DNA"/>
</dbReference>
<organism evidence="6 7">
    <name type="scientific">Pristionchus mayeri</name>
    <dbReference type="NCBI Taxonomy" id="1317129"/>
    <lineage>
        <taxon>Eukaryota</taxon>
        <taxon>Metazoa</taxon>
        <taxon>Ecdysozoa</taxon>
        <taxon>Nematoda</taxon>
        <taxon>Chromadorea</taxon>
        <taxon>Rhabditida</taxon>
        <taxon>Rhabditina</taxon>
        <taxon>Diplogasteromorpha</taxon>
        <taxon>Diplogasteroidea</taxon>
        <taxon>Neodiplogasteridae</taxon>
        <taxon>Pristionchus</taxon>
    </lineage>
</organism>
<dbReference type="PROSITE" id="PS50011">
    <property type="entry name" value="PROTEIN_KINASE_DOM"/>
    <property type="match status" value="1"/>
</dbReference>
<feature type="domain" description="Protein kinase" evidence="5">
    <location>
        <begin position="11"/>
        <end position="195"/>
    </location>
</feature>
<evidence type="ECO:0000313" key="7">
    <source>
        <dbReference type="Proteomes" id="UP001328107"/>
    </source>
</evidence>
<evidence type="ECO:0000256" key="2">
    <source>
        <dbReference type="ARBA" id="ARBA00022741"/>
    </source>
</evidence>
<dbReference type="Proteomes" id="UP001328107">
    <property type="component" value="Unassembled WGS sequence"/>
</dbReference>